<protein>
    <submittedName>
        <fullName evidence="2">Uncharacterized protein</fullName>
    </submittedName>
</protein>
<accession>A0A0V1MHQ1</accession>
<organism evidence="2 3">
    <name type="scientific">Trichinella papuae</name>
    <dbReference type="NCBI Taxonomy" id="268474"/>
    <lineage>
        <taxon>Eukaryota</taxon>
        <taxon>Metazoa</taxon>
        <taxon>Ecdysozoa</taxon>
        <taxon>Nematoda</taxon>
        <taxon>Enoplea</taxon>
        <taxon>Dorylaimia</taxon>
        <taxon>Trichinellida</taxon>
        <taxon>Trichinellidae</taxon>
        <taxon>Trichinella</taxon>
    </lineage>
</organism>
<dbReference type="AlphaFoldDB" id="A0A0V1MHQ1"/>
<keyword evidence="3" id="KW-1185">Reference proteome</keyword>
<gene>
    <name evidence="2" type="ORF">T10_4531</name>
</gene>
<evidence type="ECO:0000313" key="3">
    <source>
        <dbReference type="Proteomes" id="UP000054843"/>
    </source>
</evidence>
<comment type="caution">
    <text evidence="2">The sequence shown here is derived from an EMBL/GenBank/DDBJ whole genome shotgun (WGS) entry which is preliminary data.</text>
</comment>
<reference evidence="2 3" key="1">
    <citation type="submission" date="2015-01" db="EMBL/GenBank/DDBJ databases">
        <title>Evolution of Trichinella species and genotypes.</title>
        <authorList>
            <person name="Korhonen P.K."/>
            <person name="Edoardo P."/>
            <person name="Giuseppe L.R."/>
            <person name="Gasser R.B."/>
        </authorList>
    </citation>
    <scope>NUCLEOTIDE SEQUENCE [LARGE SCALE GENOMIC DNA]</scope>
    <source>
        <strain evidence="2">ISS1980</strain>
    </source>
</reference>
<dbReference type="Proteomes" id="UP000054843">
    <property type="component" value="Unassembled WGS sequence"/>
</dbReference>
<name>A0A0V1MHQ1_9BILA</name>
<dbReference type="EMBL" id="JYDO01000106">
    <property type="protein sequence ID" value="KRZ70846.1"/>
    <property type="molecule type" value="Genomic_DNA"/>
</dbReference>
<feature type="compositionally biased region" description="Basic and acidic residues" evidence="1">
    <location>
        <begin position="1"/>
        <end position="15"/>
    </location>
</feature>
<feature type="region of interest" description="Disordered" evidence="1">
    <location>
        <begin position="1"/>
        <end position="22"/>
    </location>
</feature>
<evidence type="ECO:0000313" key="2">
    <source>
        <dbReference type="EMBL" id="KRZ70846.1"/>
    </source>
</evidence>
<proteinExistence type="predicted"/>
<sequence>MTPARLLERQSRRTSELANETLTTPSNNAAMIDCSASITAIYQMQSKVAAFPRKIRISNA</sequence>
<evidence type="ECO:0000256" key="1">
    <source>
        <dbReference type="SAM" id="MobiDB-lite"/>
    </source>
</evidence>